<dbReference type="Proteomes" id="UP000215509">
    <property type="component" value="Unassembled WGS sequence"/>
</dbReference>
<feature type="domain" description="PglD N-terminal" evidence="5">
    <location>
        <begin position="19"/>
        <end position="102"/>
    </location>
</feature>
<dbReference type="EMBL" id="NMQW01000052">
    <property type="protein sequence ID" value="OXM83047.1"/>
    <property type="molecule type" value="Genomic_DNA"/>
</dbReference>
<gene>
    <name evidence="6" type="ORF">CF651_27935</name>
</gene>
<organism evidence="6 7">
    <name type="scientific">Paenibacillus rigui</name>
    <dbReference type="NCBI Taxonomy" id="554312"/>
    <lineage>
        <taxon>Bacteria</taxon>
        <taxon>Bacillati</taxon>
        <taxon>Bacillota</taxon>
        <taxon>Bacilli</taxon>
        <taxon>Bacillales</taxon>
        <taxon>Paenibacillaceae</taxon>
        <taxon>Paenibacillus</taxon>
    </lineage>
</organism>
<dbReference type="CDD" id="cd03360">
    <property type="entry name" value="LbH_AT_putative"/>
    <property type="match status" value="1"/>
</dbReference>
<dbReference type="Pfam" id="PF00132">
    <property type="entry name" value="Hexapep"/>
    <property type="match status" value="1"/>
</dbReference>
<name>A0A229UHY7_9BACL</name>
<dbReference type="PANTHER" id="PTHR43300:SF7">
    <property type="entry name" value="UDP-N-ACETYLBACILLOSAMINE N-ACETYLTRANSFERASE"/>
    <property type="match status" value="1"/>
</dbReference>
<evidence type="ECO:0000256" key="1">
    <source>
        <dbReference type="ARBA" id="ARBA00022679"/>
    </source>
</evidence>
<keyword evidence="1 6" id="KW-0808">Transferase</keyword>
<proteinExistence type="predicted"/>
<feature type="active site" description="Proton acceptor" evidence="3">
    <location>
        <position position="159"/>
    </location>
</feature>
<dbReference type="Pfam" id="PF17836">
    <property type="entry name" value="PglD_N"/>
    <property type="match status" value="1"/>
</dbReference>
<dbReference type="InterPro" id="IPR001451">
    <property type="entry name" value="Hexapep"/>
</dbReference>
<protein>
    <submittedName>
        <fullName evidence="6">Transferase</fullName>
    </submittedName>
</protein>
<dbReference type="SUPFAM" id="SSF51161">
    <property type="entry name" value="Trimeric LpxA-like enzymes"/>
    <property type="match status" value="1"/>
</dbReference>
<dbReference type="Gene3D" id="2.160.10.10">
    <property type="entry name" value="Hexapeptide repeat proteins"/>
    <property type="match status" value="1"/>
</dbReference>
<evidence type="ECO:0000256" key="4">
    <source>
        <dbReference type="PIRSR" id="PIRSR620019-2"/>
    </source>
</evidence>
<dbReference type="GO" id="GO:0016740">
    <property type="term" value="F:transferase activity"/>
    <property type="evidence" value="ECO:0007669"/>
    <property type="project" value="UniProtKB-KW"/>
</dbReference>
<dbReference type="NCBIfam" id="TIGR03570">
    <property type="entry name" value="NeuD_NnaD"/>
    <property type="match status" value="1"/>
</dbReference>
<dbReference type="InterPro" id="IPR011004">
    <property type="entry name" value="Trimer_LpxA-like_sf"/>
</dbReference>
<dbReference type="InterPro" id="IPR041561">
    <property type="entry name" value="PglD_N"/>
</dbReference>
<evidence type="ECO:0000313" key="7">
    <source>
        <dbReference type="Proteomes" id="UP000215509"/>
    </source>
</evidence>
<dbReference type="Gene3D" id="3.40.50.20">
    <property type="match status" value="1"/>
</dbReference>
<evidence type="ECO:0000313" key="6">
    <source>
        <dbReference type="EMBL" id="OXM83047.1"/>
    </source>
</evidence>
<reference evidence="6 7" key="1">
    <citation type="submission" date="2017-07" db="EMBL/GenBank/DDBJ databases">
        <title>Genome sequencing and assembly of Paenibacillus rigui.</title>
        <authorList>
            <person name="Mayilraj S."/>
        </authorList>
    </citation>
    <scope>NUCLEOTIDE SEQUENCE [LARGE SCALE GENOMIC DNA]</scope>
    <source>
        <strain evidence="6 7">JCM 16352</strain>
    </source>
</reference>
<keyword evidence="2" id="KW-0677">Repeat</keyword>
<dbReference type="PANTHER" id="PTHR43300">
    <property type="entry name" value="ACETYLTRANSFERASE"/>
    <property type="match status" value="1"/>
</dbReference>
<feature type="binding site" evidence="4">
    <location>
        <position position="90"/>
    </location>
    <ligand>
        <name>substrate</name>
    </ligand>
</feature>
<evidence type="ECO:0000256" key="3">
    <source>
        <dbReference type="PIRSR" id="PIRSR620019-1"/>
    </source>
</evidence>
<keyword evidence="7" id="KW-1185">Reference proteome</keyword>
<evidence type="ECO:0000259" key="5">
    <source>
        <dbReference type="Pfam" id="PF17836"/>
    </source>
</evidence>
<dbReference type="AlphaFoldDB" id="A0A229UHY7"/>
<dbReference type="InterPro" id="IPR050179">
    <property type="entry name" value="Trans_hexapeptide_repeat"/>
</dbReference>
<dbReference type="PROSITE" id="PS00101">
    <property type="entry name" value="HEXAPEP_TRANSFERASES"/>
    <property type="match status" value="1"/>
</dbReference>
<comment type="caution">
    <text evidence="6">The sequence shown here is derived from an EMBL/GenBank/DDBJ whole genome shotgun (WGS) entry which is preliminary data.</text>
</comment>
<sequence>MEAGPRGRKHGMDCKMMPIVIVGSGGQGRETAQLIKDINRDHHKWDILGYIDERLEQQGRVLRGVRVLGGMNSVQEYVEMESCCFICAIGQPEIRRRVVEELNTKYPQIRYATLIHPTAVVADDQIIGEGTVLCAHTVITTDVHIGNHVLINYGSTIGHDTVIEDYVSILPGCHLSGSTHVSECVSLGTGTVVIQNVSIGRNTIVGAGAVVVKSLPDHCTAYGTPAKPMKARDPSE</sequence>
<dbReference type="OrthoDB" id="9794407at2"/>
<evidence type="ECO:0000256" key="2">
    <source>
        <dbReference type="ARBA" id="ARBA00022737"/>
    </source>
</evidence>
<dbReference type="InterPro" id="IPR020019">
    <property type="entry name" value="AcTrfase_PglD-like"/>
</dbReference>
<dbReference type="InterPro" id="IPR018357">
    <property type="entry name" value="Hexapep_transf_CS"/>
</dbReference>
<accession>A0A229UHY7</accession>
<feature type="site" description="Increases basicity of active site His" evidence="3">
    <location>
        <position position="160"/>
    </location>
</feature>